<organism evidence="1 2">
    <name type="scientific">Cloacibacterium rupense</name>
    <dbReference type="NCBI Taxonomy" id="517423"/>
    <lineage>
        <taxon>Bacteria</taxon>
        <taxon>Pseudomonadati</taxon>
        <taxon>Bacteroidota</taxon>
        <taxon>Flavobacteriia</taxon>
        <taxon>Flavobacteriales</taxon>
        <taxon>Weeksellaceae</taxon>
    </lineage>
</organism>
<dbReference type="Pfam" id="PF11153">
    <property type="entry name" value="DUF2931"/>
    <property type="match status" value="1"/>
</dbReference>
<evidence type="ECO:0000313" key="2">
    <source>
        <dbReference type="Proteomes" id="UP000620064"/>
    </source>
</evidence>
<dbReference type="InterPro" id="IPR021326">
    <property type="entry name" value="DUF2931"/>
</dbReference>
<keyword evidence="2" id="KW-1185">Reference proteome</keyword>
<dbReference type="EMBL" id="BMLV01000008">
    <property type="protein sequence ID" value="GGP06632.1"/>
    <property type="molecule type" value="Genomic_DNA"/>
</dbReference>
<proteinExistence type="predicted"/>
<evidence type="ECO:0000313" key="1">
    <source>
        <dbReference type="EMBL" id="GGP06632.1"/>
    </source>
</evidence>
<name>A0ABQ2NLS8_9FLAO</name>
<gene>
    <name evidence="1" type="ORF">GCM10010992_27320</name>
</gene>
<sequence>MLISCKQTKGQEKKDSIDRFEWSAAVSAPKFYPAAGTVNFGYAGAGQSTPFDPGWGDQYGSFVTGDRYKPIPEKVFIDYASATDSLPYKGTLKLPKDKILQIFKENQKDFYKTHEFSPLNTFSSYIVVGMAPGGWIRVWVRGNNDFQLKEVLKAQLPTYHDPKLNKVYGNRKDWDEKSIYWQKHGVPYEAWAENEKVYEYGIKFVTKNKKSNFYTSNVVSKDGWWTSFLAEGTAIDSLNTKNNTWRGKIPVDVSISWKDSISGRVYDNKIAMPKTFEKIFKDTYLQNNEFVNSYIYLELEKDNRHVTVFFKSKKGKIKVLRFKGSLTKNKDLFDNYPYPKDIQYFIK</sequence>
<dbReference type="RefSeq" id="WP_188618705.1">
    <property type="nucleotide sequence ID" value="NZ_BMLV01000008.1"/>
</dbReference>
<dbReference type="Proteomes" id="UP000620064">
    <property type="component" value="Unassembled WGS sequence"/>
</dbReference>
<accession>A0ABQ2NLS8</accession>
<reference evidence="2" key="1">
    <citation type="journal article" date="2019" name="Int. J. Syst. Evol. Microbiol.">
        <title>The Global Catalogue of Microorganisms (GCM) 10K type strain sequencing project: providing services to taxonomists for standard genome sequencing and annotation.</title>
        <authorList>
            <consortium name="The Broad Institute Genomics Platform"/>
            <consortium name="The Broad Institute Genome Sequencing Center for Infectious Disease"/>
            <person name="Wu L."/>
            <person name="Ma J."/>
        </authorList>
    </citation>
    <scope>NUCLEOTIDE SEQUENCE [LARGE SCALE GENOMIC DNA]</scope>
    <source>
        <strain evidence="2">CGMCC 1.7656</strain>
    </source>
</reference>
<comment type="caution">
    <text evidence="1">The sequence shown here is derived from an EMBL/GenBank/DDBJ whole genome shotgun (WGS) entry which is preliminary data.</text>
</comment>
<evidence type="ECO:0008006" key="3">
    <source>
        <dbReference type="Google" id="ProtNLM"/>
    </source>
</evidence>
<protein>
    <recommendedName>
        <fullName evidence="3">DUF2931 family protein</fullName>
    </recommendedName>
</protein>